<evidence type="ECO:0000313" key="3">
    <source>
        <dbReference type="Proteomes" id="UP000238937"/>
    </source>
</evidence>
<sequence length="543" mass="60664">MFCPLSVDEHPSLNIAVARLGATTPDNYAVWVLKAPYPGGYVIENCTWTIELSQIWLGWQGLFNPGSRPFCLPCHQDLSIPELDLETIAPAEAPGPQLYSANLMQHLGINLWQWLFCKQVGNAFAQSQGMAIGQGKSLRLRLEIRDPDSISIPWEIMQSQHGKPAISIDRLVLFSRTNSDVDPLPPQRLDRSIKILLVLGQNIPGSPNLDLERESTTISQALRSTMPSGFNPPNRLNPAGCHVDTLVRPTPAELIAKLETQQYNVFFYAGHGMPAPDGGLLLLNDVGGLNGTELAQLLVRCGVKLAVFNSCWGAQPYQHQQQAVPRSSLAEVLLHYGVPAVLAMRDTIADREALSFIQTFTQALAHRLSIDEAAAIARQQLLISFKFNQPAWTLPILYMHPEFNGELIRPLAEAITEMPSVPQAIPVAYMRSLSFHTHPDFPIDGGLMRVGRSSDNDLVVVEPWVSQRHAEIIYRSPSMTDFTQGIYYLRDTSRFGSYVLTLENKWVKVHAREFPLESGMQVKFGSEEGQVLEFRIDRQEWLR</sequence>
<protein>
    <recommendedName>
        <fullName evidence="1">FHA domain-containing protein</fullName>
    </recommendedName>
</protein>
<dbReference type="SUPFAM" id="SSF49879">
    <property type="entry name" value="SMAD/FHA domain"/>
    <property type="match status" value="1"/>
</dbReference>
<dbReference type="InterPro" id="IPR024983">
    <property type="entry name" value="CHAT_dom"/>
</dbReference>
<organism evidence="2 3">
    <name type="scientific">Chamaesiphon polymorphus CCALA 037</name>
    <dbReference type="NCBI Taxonomy" id="2107692"/>
    <lineage>
        <taxon>Bacteria</taxon>
        <taxon>Bacillati</taxon>
        <taxon>Cyanobacteriota</taxon>
        <taxon>Cyanophyceae</taxon>
        <taxon>Gomontiellales</taxon>
        <taxon>Chamaesiphonaceae</taxon>
        <taxon>Chamaesiphon</taxon>
    </lineage>
</organism>
<accession>A0A2T1GB44</accession>
<dbReference type="InterPro" id="IPR000253">
    <property type="entry name" value="FHA_dom"/>
</dbReference>
<dbReference type="OrthoDB" id="474997at2"/>
<name>A0A2T1GB44_9CYAN</name>
<gene>
    <name evidence="2" type="ORF">C7B77_17935</name>
</gene>
<evidence type="ECO:0000259" key="1">
    <source>
        <dbReference type="PROSITE" id="PS50006"/>
    </source>
</evidence>
<dbReference type="Proteomes" id="UP000238937">
    <property type="component" value="Unassembled WGS sequence"/>
</dbReference>
<evidence type="ECO:0000313" key="2">
    <source>
        <dbReference type="EMBL" id="PSB54520.1"/>
    </source>
</evidence>
<feature type="domain" description="FHA" evidence="1">
    <location>
        <begin position="448"/>
        <end position="499"/>
    </location>
</feature>
<dbReference type="AlphaFoldDB" id="A0A2T1GB44"/>
<dbReference type="Pfam" id="PF12770">
    <property type="entry name" value="CHAT"/>
    <property type="match status" value="1"/>
</dbReference>
<keyword evidence="3" id="KW-1185">Reference proteome</keyword>
<dbReference type="EMBL" id="PVWO01000253">
    <property type="protein sequence ID" value="PSB54520.1"/>
    <property type="molecule type" value="Genomic_DNA"/>
</dbReference>
<dbReference type="CDD" id="cd00060">
    <property type="entry name" value="FHA"/>
    <property type="match status" value="1"/>
</dbReference>
<dbReference type="InterPro" id="IPR008984">
    <property type="entry name" value="SMAD_FHA_dom_sf"/>
</dbReference>
<dbReference type="PROSITE" id="PS50006">
    <property type="entry name" value="FHA_DOMAIN"/>
    <property type="match status" value="1"/>
</dbReference>
<reference evidence="2 3" key="1">
    <citation type="submission" date="2018-03" db="EMBL/GenBank/DDBJ databases">
        <title>The ancient ancestry and fast evolution of plastids.</title>
        <authorList>
            <person name="Moore K.R."/>
            <person name="Magnabosco C."/>
            <person name="Momper L."/>
            <person name="Gold D.A."/>
            <person name="Bosak T."/>
            <person name="Fournier G.P."/>
        </authorList>
    </citation>
    <scope>NUCLEOTIDE SEQUENCE [LARGE SCALE GENOMIC DNA]</scope>
    <source>
        <strain evidence="2 3">CCALA 037</strain>
    </source>
</reference>
<dbReference type="Pfam" id="PF00498">
    <property type="entry name" value="FHA"/>
    <property type="match status" value="1"/>
</dbReference>
<dbReference type="Gene3D" id="2.60.200.20">
    <property type="match status" value="1"/>
</dbReference>
<proteinExistence type="predicted"/>
<comment type="caution">
    <text evidence="2">The sequence shown here is derived from an EMBL/GenBank/DDBJ whole genome shotgun (WGS) entry which is preliminary data.</text>
</comment>